<dbReference type="PROSITE" id="PS50059">
    <property type="entry name" value="FKBP_PPIASE"/>
    <property type="match status" value="1"/>
</dbReference>
<dbReference type="InterPro" id="IPR008880">
    <property type="entry name" value="Trigger_fac_C"/>
</dbReference>
<feature type="compositionally biased region" description="Acidic residues" evidence="13">
    <location>
        <begin position="484"/>
        <end position="499"/>
    </location>
</feature>
<dbReference type="InterPro" id="IPR036611">
    <property type="entry name" value="Trigger_fac_ribosome-bd_sf"/>
</dbReference>
<protein>
    <recommendedName>
        <fullName evidence="4 11">Trigger factor</fullName>
        <shortName evidence="11">TF</shortName>
        <ecNumber evidence="3 11">5.2.1.8</ecNumber>
    </recommendedName>
    <alternativeName>
        <fullName evidence="10 11">PPIase</fullName>
    </alternativeName>
</protein>
<feature type="region of interest" description="Disordered" evidence="13">
    <location>
        <begin position="213"/>
        <end position="238"/>
    </location>
</feature>
<dbReference type="InterPro" id="IPR027304">
    <property type="entry name" value="Trigger_fact/SurA_dom_sf"/>
</dbReference>
<feature type="compositionally biased region" description="Basic and acidic residues" evidence="13">
    <location>
        <begin position="448"/>
        <end position="467"/>
    </location>
</feature>
<dbReference type="Gene3D" id="3.10.50.40">
    <property type="match status" value="1"/>
</dbReference>
<evidence type="ECO:0000256" key="13">
    <source>
        <dbReference type="SAM" id="MobiDB-lite"/>
    </source>
</evidence>
<proteinExistence type="inferred from homology"/>
<accession>A0A936NBX5</accession>
<dbReference type="GO" id="GO:0003755">
    <property type="term" value="F:peptidyl-prolyl cis-trans isomerase activity"/>
    <property type="evidence" value="ECO:0007669"/>
    <property type="project" value="UniProtKB-UniRule"/>
</dbReference>
<evidence type="ECO:0000256" key="8">
    <source>
        <dbReference type="ARBA" id="ARBA00023235"/>
    </source>
</evidence>
<comment type="function">
    <text evidence="11">Involved in protein export. Acts as a chaperone by maintaining the newly synthesized protein in an open conformation. Functions as a peptidyl-prolyl cis-trans isomerase.</text>
</comment>
<feature type="region of interest" description="Disordered" evidence="13">
    <location>
        <begin position="438"/>
        <end position="499"/>
    </location>
</feature>
<dbReference type="InterPro" id="IPR046357">
    <property type="entry name" value="PPIase_dom_sf"/>
</dbReference>
<evidence type="ECO:0000256" key="10">
    <source>
        <dbReference type="ARBA" id="ARBA00029986"/>
    </source>
</evidence>
<dbReference type="NCBIfam" id="TIGR00115">
    <property type="entry name" value="tig"/>
    <property type="match status" value="1"/>
</dbReference>
<dbReference type="Pfam" id="PF05698">
    <property type="entry name" value="Trigger_C"/>
    <property type="match status" value="1"/>
</dbReference>
<dbReference type="SUPFAM" id="SSF54534">
    <property type="entry name" value="FKBP-like"/>
    <property type="match status" value="1"/>
</dbReference>
<comment type="similarity">
    <text evidence="2 11">Belongs to the FKBP-type PPIase family. Tig subfamily.</text>
</comment>
<dbReference type="GO" id="GO:0044183">
    <property type="term" value="F:protein folding chaperone"/>
    <property type="evidence" value="ECO:0007669"/>
    <property type="project" value="TreeGrafter"/>
</dbReference>
<dbReference type="InterPro" id="IPR037041">
    <property type="entry name" value="Trigger_fac_C_sf"/>
</dbReference>
<evidence type="ECO:0000259" key="14">
    <source>
        <dbReference type="PROSITE" id="PS50059"/>
    </source>
</evidence>
<comment type="domain">
    <text evidence="11">Consists of 3 domains; the N-terminus binds the ribosome, the middle domain has PPIase activity, while the C-terminus has intrinsic chaperone activity on its own.</text>
</comment>
<evidence type="ECO:0000313" key="16">
    <source>
        <dbReference type="Proteomes" id="UP000727993"/>
    </source>
</evidence>
<keyword evidence="8 11" id="KW-0413">Isomerase</keyword>
<dbReference type="PANTHER" id="PTHR30560:SF3">
    <property type="entry name" value="TRIGGER FACTOR-LIKE PROTEIN TIG, CHLOROPLASTIC"/>
    <property type="match status" value="1"/>
</dbReference>
<comment type="subcellular location">
    <subcellularLocation>
        <location evidence="11">Cytoplasm</location>
    </subcellularLocation>
    <text evidence="11">About half TF is bound to the ribosome near the polypeptide exit tunnel while the other half is free in the cytoplasm.</text>
</comment>
<dbReference type="InterPro" id="IPR001179">
    <property type="entry name" value="PPIase_FKBP_dom"/>
</dbReference>
<feature type="domain" description="PPIase FKBP-type" evidence="14">
    <location>
        <begin position="162"/>
        <end position="252"/>
    </location>
</feature>
<dbReference type="SUPFAM" id="SSF102735">
    <property type="entry name" value="Trigger factor ribosome-binding domain"/>
    <property type="match status" value="1"/>
</dbReference>
<dbReference type="InterPro" id="IPR005215">
    <property type="entry name" value="Trig_fac"/>
</dbReference>
<evidence type="ECO:0000256" key="4">
    <source>
        <dbReference type="ARBA" id="ARBA00016902"/>
    </source>
</evidence>
<dbReference type="AlphaFoldDB" id="A0A936NBX5"/>
<evidence type="ECO:0000313" key="15">
    <source>
        <dbReference type="EMBL" id="MBK9296226.1"/>
    </source>
</evidence>
<gene>
    <name evidence="11 15" type="primary">tig</name>
    <name evidence="15" type="ORF">IPN02_05045</name>
</gene>
<dbReference type="SUPFAM" id="SSF109998">
    <property type="entry name" value="Triger factor/SurA peptide-binding domain-like"/>
    <property type="match status" value="1"/>
</dbReference>
<keyword evidence="5 11" id="KW-0132">Cell division</keyword>
<dbReference type="HAMAP" id="MF_00303">
    <property type="entry name" value="Trigger_factor_Tig"/>
    <property type="match status" value="1"/>
</dbReference>
<dbReference type="InterPro" id="IPR008881">
    <property type="entry name" value="Trigger_fac_ribosome-bd_bac"/>
</dbReference>
<keyword evidence="9 11" id="KW-0131">Cell cycle</keyword>
<dbReference type="PIRSF" id="PIRSF003095">
    <property type="entry name" value="Trigger_factor"/>
    <property type="match status" value="1"/>
</dbReference>
<dbReference type="GO" id="GO:0015031">
    <property type="term" value="P:protein transport"/>
    <property type="evidence" value="ECO:0007669"/>
    <property type="project" value="UniProtKB-UniRule"/>
</dbReference>
<evidence type="ECO:0000256" key="1">
    <source>
        <dbReference type="ARBA" id="ARBA00000971"/>
    </source>
</evidence>
<comment type="catalytic activity">
    <reaction evidence="1 11 12">
        <text>[protein]-peptidylproline (omega=180) = [protein]-peptidylproline (omega=0)</text>
        <dbReference type="Rhea" id="RHEA:16237"/>
        <dbReference type="Rhea" id="RHEA-COMP:10747"/>
        <dbReference type="Rhea" id="RHEA-COMP:10748"/>
        <dbReference type="ChEBI" id="CHEBI:83833"/>
        <dbReference type="ChEBI" id="CHEBI:83834"/>
        <dbReference type="EC" id="5.2.1.8"/>
    </reaction>
</comment>
<keyword evidence="7 11" id="KW-0143">Chaperone</keyword>
<dbReference type="Gene3D" id="1.10.3120.10">
    <property type="entry name" value="Trigger factor, C-terminal domain"/>
    <property type="match status" value="1"/>
</dbReference>
<reference evidence="15 16" key="1">
    <citation type="submission" date="2020-10" db="EMBL/GenBank/DDBJ databases">
        <title>Connecting structure to function with the recovery of over 1000 high-quality activated sludge metagenome-assembled genomes encoding full-length rRNA genes using long-read sequencing.</title>
        <authorList>
            <person name="Singleton C.M."/>
            <person name="Petriglieri F."/>
            <person name="Kristensen J.M."/>
            <person name="Kirkegaard R.H."/>
            <person name="Michaelsen T.Y."/>
            <person name="Andersen M.H."/>
            <person name="Karst S.M."/>
            <person name="Dueholm M.S."/>
            <person name="Nielsen P.H."/>
            <person name="Albertsen M."/>
        </authorList>
    </citation>
    <scope>NUCLEOTIDE SEQUENCE [LARGE SCALE GENOMIC DNA]</scope>
    <source>
        <strain evidence="15">Lyne_18-Q3-R50-59_MAXAC.006</strain>
    </source>
</reference>
<dbReference type="GO" id="GO:0043022">
    <property type="term" value="F:ribosome binding"/>
    <property type="evidence" value="ECO:0007669"/>
    <property type="project" value="TreeGrafter"/>
</dbReference>
<dbReference type="Pfam" id="PF05697">
    <property type="entry name" value="Trigger_N"/>
    <property type="match status" value="1"/>
</dbReference>
<evidence type="ECO:0000256" key="7">
    <source>
        <dbReference type="ARBA" id="ARBA00023186"/>
    </source>
</evidence>
<dbReference type="EC" id="5.2.1.8" evidence="3 11"/>
<evidence type="ECO:0000256" key="2">
    <source>
        <dbReference type="ARBA" id="ARBA00005464"/>
    </source>
</evidence>
<dbReference type="EMBL" id="JADJZA010000001">
    <property type="protein sequence ID" value="MBK9296226.1"/>
    <property type="molecule type" value="Genomic_DNA"/>
</dbReference>
<dbReference type="GO" id="GO:0043335">
    <property type="term" value="P:protein unfolding"/>
    <property type="evidence" value="ECO:0007669"/>
    <property type="project" value="TreeGrafter"/>
</dbReference>
<evidence type="ECO:0000256" key="11">
    <source>
        <dbReference type="HAMAP-Rule" id="MF_00303"/>
    </source>
</evidence>
<dbReference type="PANTHER" id="PTHR30560">
    <property type="entry name" value="TRIGGER FACTOR CHAPERONE AND PEPTIDYL-PROLYL CIS/TRANS ISOMERASE"/>
    <property type="match status" value="1"/>
</dbReference>
<evidence type="ECO:0000256" key="3">
    <source>
        <dbReference type="ARBA" id="ARBA00013194"/>
    </source>
</evidence>
<evidence type="ECO:0000256" key="5">
    <source>
        <dbReference type="ARBA" id="ARBA00022618"/>
    </source>
</evidence>
<comment type="caution">
    <text evidence="15">The sequence shown here is derived from an EMBL/GenBank/DDBJ whole genome shotgun (WGS) entry which is preliminary data.</text>
</comment>
<dbReference type="GO" id="GO:0005737">
    <property type="term" value="C:cytoplasm"/>
    <property type="evidence" value="ECO:0007669"/>
    <property type="project" value="UniProtKB-SubCell"/>
</dbReference>
<evidence type="ECO:0000256" key="12">
    <source>
        <dbReference type="PROSITE-ProRule" id="PRU00277"/>
    </source>
</evidence>
<sequence length="499" mass="53937">MKSVVEPLEGNKVKVRIELEDAEFDSALDEAWVKIAKEARLPGFRQGKVPKQVVKSHVDAGYARGEAIQVAVPRAYDEAIRELEVDAIDQPDIELDEGAEEGPVVFTATVEVRPELTIEGYGSLEVSIVNPHAGDDEVADQIDKLRTQFGELVDAERPVEDDDYVTLNLVGSRDGEEIAGMTAENYLYQVGSGGVVPELDTNLIGLENGETTTFEAADPAAPVEPDDDADSDEPDAAEPPTITFEVEVLGVQERQLPDLTDEWVADATEFETVAELRDDFVEKLSAQQRERAQNEVRNELATALVDLVTEDVPEALVQSGAQEQLESMARTLSQSGIELGQYLQMTGQEPDAFRAQLTQEGERQAKVDLALRAVAADQGLKPTDDELDEELAHLAFHAEVDIEVARTNLASNGQMPALRADLAKRKAMDWLIDTATITDSSGAPVDPELLKLDPHDHGDDHGDHAGDEAATGDAPDTGQPVDADSADGDTDSSDPEAEA</sequence>
<dbReference type="GO" id="GO:0051301">
    <property type="term" value="P:cell division"/>
    <property type="evidence" value="ECO:0007669"/>
    <property type="project" value="UniProtKB-KW"/>
</dbReference>
<feature type="compositionally biased region" description="Acidic residues" evidence="13">
    <location>
        <begin position="224"/>
        <end position="236"/>
    </location>
</feature>
<evidence type="ECO:0000256" key="9">
    <source>
        <dbReference type="ARBA" id="ARBA00023306"/>
    </source>
</evidence>
<dbReference type="GO" id="GO:0051083">
    <property type="term" value="P:'de novo' cotranslational protein folding"/>
    <property type="evidence" value="ECO:0007669"/>
    <property type="project" value="TreeGrafter"/>
</dbReference>
<dbReference type="Proteomes" id="UP000727993">
    <property type="component" value="Unassembled WGS sequence"/>
</dbReference>
<keyword evidence="6 11" id="KW-0697">Rotamase</keyword>
<dbReference type="Gene3D" id="3.30.70.1050">
    <property type="entry name" value="Trigger factor ribosome-binding domain"/>
    <property type="match status" value="1"/>
</dbReference>
<keyword evidence="11" id="KW-0963">Cytoplasm</keyword>
<evidence type="ECO:0000256" key="6">
    <source>
        <dbReference type="ARBA" id="ARBA00023110"/>
    </source>
</evidence>
<organism evidence="15 16">
    <name type="scientific">Candidatus Neomicrothrix subdominans</name>
    <dbReference type="NCBI Taxonomy" id="2954438"/>
    <lineage>
        <taxon>Bacteria</taxon>
        <taxon>Bacillati</taxon>
        <taxon>Actinomycetota</taxon>
        <taxon>Acidimicrobiia</taxon>
        <taxon>Acidimicrobiales</taxon>
        <taxon>Microthrixaceae</taxon>
        <taxon>Candidatus Neomicrothrix</taxon>
    </lineage>
</organism>
<name>A0A936NBX5_9ACTN</name>